<reference evidence="10" key="1">
    <citation type="journal article" date="2022" name="bioRxiv">
        <title>Deciphering the potential niche of two novel black yeast fungi from a biological soil crust based on their genomes, phenotypes, and melanin regulation.</title>
        <authorList>
            <consortium name="DOE Joint Genome Institute"/>
            <person name="Carr E.C."/>
            <person name="Barton Q."/>
            <person name="Grambo S."/>
            <person name="Sullivan M."/>
            <person name="Renfro C.M."/>
            <person name="Kuo A."/>
            <person name="Pangilinan J."/>
            <person name="Lipzen A."/>
            <person name="Keymanesh K."/>
            <person name="Savage E."/>
            <person name="Barry K."/>
            <person name="Grigoriev I.V."/>
            <person name="Riekhof W.R."/>
            <person name="Harris S.S."/>
        </authorList>
    </citation>
    <scope>NUCLEOTIDE SEQUENCE</scope>
    <source>
        <strain evidence="10">JF 03-4F</strain>
    </source>
</reference>
<dbReference type="NCBIfam" id="TIGR00879">
    <property type="entry name" value="SP"/>
    <property type="match status" value="1"/>
</dbReference>
<dbReference type="InterPro" id="IPR050360">
    <property type="entry name" value="MFS_Sugar_Transporters"/>
</dbReference>
<organism evidence="10 11">
    <name type="scientific">Exophiala viscosa</name>
    <dbReference type="NCBI Taxonomy" id="2486360"/>
    <lineage>
        <taxon>Eukaryota</taxon>
        <taxon>Fungi</taxon>
        <taxon>Dikarya</taxon>
        <taxon>Ascomycota</taxon>
        <taxon>Pezizomycotina</taxon>
        <taxon>Eurotiomycetes</taxon>
        <taxon>Chaetothyriomycetidae</taxon>
        <taxon>Chaetothyriales</taxon>
        <taxon>Herpotrichiellaceae</taxon>
        <taxon>Exophiala</taxon>
    </lineage>
</organism>
<evidence type="ECO:0000259" key="9">
    <source>
        <dbReference type="PROSITE" id="PS50850"/>
    </source>
</evidence>
<name>A0AAN6IDK4_9EURO</name>
<evidence type="ECO:0000313" key="11">
    <source>
        <dbReference type="Proteomes" id="UP001203852"/>
    </source>
</evidence>
<gene>
    <name evidence="10" type="ORF">EDD36DRAFT_451628</name>
</gene>
<evidence type="ECO:0000256" key="3">
    <source>
        <dbReference type="ARBA" id="ARBA00022448"/>
    </source>
</evidence>
<keyword evidence="5 8" id="KW-1133">Transmembrane helix</keyword>
<dbReference type="FunFam" id="1.20.1250.20:FF:000217">
    <property type="entry name" value="MFS lactose permease, putative"/>
    <property type="match status" value="1"/>
</dbReference>
<sequence>MASEKPMTETLERTETAEARKVIPSRVADSRTIKVVQGSEAYNEALIAEPPSFFHKTSILLFLCTLLGFFCQTMNGFDGSLFGGLTANKTFLKFFNGENNGIWAGLISSMYQIGGVCALPFVGPAIDTWGRRMGMFLGAVLIIIGAVITGTTISNHDQGQFMGGRFLLGFGVSIASAAGPIYVVETSHPAFRGLATAYCNTFWFTGSILSSGAVRGGLNYGGNTSWQLPVWLQLLFPALICMFCFVIPESPRWLYVHNKRTQATNMLAKWHGLGNPESAWVKLQLREYEEYLNMNGSDKRWWDYRPLFNKRSSIYRLGANCCFAIFAQWAGNGSLTYFLPAVLDTAGYTASITQANIQLGYACFQFFFALIGARFVDRLGRRPLMLGAMGGASLVWVAVTVCTSIFAHSGQTNTAAAKATVAWIYIFGAVFSFGITPLQALYPVECLSFEMRAKGMAFSSLAVNAGGLLNQFAWPVSLKAIAWKTYIVFTIWCAIQTVVWYFFLPETRKRTLEELDKIFEASNPVKESLKVHRLAISHENQVVATEEA</sequence>
<dbReference type="Pfam" id="PF00083">
    <property type="entry name" value="Sugar_tr"/>
    <property type="match status" value="1"/>
</dbReference>
<proteinExistence type="inferred from homology"/>
<dbReference type="GO" id="GO:0016020">
    <property type="term" value="C:membrane"/>
    <property type="evidence" value="ECO:0007669"/>
    <property type="project" value="UniProtKB-SubCell"/>
</dbReference>
<keyword evidence="11" id="KW-1185">Reference proteome</keyword>
<accession>A0AAN6IDK4</accession>
<evidence type="ECO:0000256" key="8">
    <source>
        <dbReference type="SAM" id="Phobius"/>
    </source>
</evidence>
<evidence type="ECO:0000256" key="2">
    <source>
        <dbReference type="ARBA" id="ARBA00010992"/>
    </source>
</evidence>
<feature type="transmembrane region" description="Helical" evidence="8">
    <location>
        <begin position="317"/>
        <end position="339"/>
    </location>
</feature>
<dbReference type="GO" id="GO:0005351">
    <property type="term" value="F:carbohydrate:proton symporter activity"/>
    <property type="evidence" value="ECO:0007669"/>
    <property type="project" value="TreeGrafter"/>
</dbReference>
<feature type="transmembrane region" description="Helical" evidence="8">
    <location>
        <begin position="422"/>
        <end position="444"/>
    </location>
</feature>
<dbReference type="PANTHER" id="PTHR48022:SF13">
    <property type="entry name" value="MAJOR FACILITATOR SUPERFAMILY (MFS) PROFILE DOMAIN-CONTAINING PROTEIN"/>
    <property type="match status" value="1"/>
</dbReference>
<feature type="transmembrane region" description="Helical" evidence="8">
    <location>
        <begin position="486"/>
        <end position="504"/>
    </location>
</feature>
<dbReference type="PANTHER" id="PTHR48022">
    <property type="entry name" value="PLASTIDIC GLUCOSE TRANSPORTER 4"/>
    <property type="match status" value="1"/>
</dbReference>
<evidence type="ECO:0000313" key="10">
    <source>
        <dbReference type="EMBL" id="KAI1613536.1"/>
    </source>
</evidence>
<dbReference type="PROSITE" id="PS00216">
    <property type="entry name" value="SUGAR_TRANSPORT_1"/>
    <property type="match status" value="1"/>
</dbReference>
<feature type="transmembrane region" description="Helical" evidence="8">
    <location>
        <begin position="102"/>
        <end position="122"/>
    </location>
</feature>
<feature type="transmembrane region" description="Helical" evidence="8">
    <location>
        <begin position="196"/>
        <end position="218"/>
    </location>
</feature>
<dbReference type="SUPFAM" id="SSF103473">
    <property type="entry name" value="MFS general substrate transporter"/>
    <property type="match status" value="1"/>
</dbReference>
<evidence type="ECO:0000256" key="6">
    <source>
        <dbReference type="ARBA" id="ARBA00023136"/>
    </source>
</evidence>
<comment type="similarity">
    <text evidence="2 7">Belongs to the major facilitator superfamily. Sugar transporter (TC 2.A.1.1) family.</text>
</comment>
<feature type="transmembrane region" description="Helical" evidence="8">
    <location>
        <begin position="388"/>
        <end position="410"/>
    </location>
</feature>
<dbReference type="InterPro" id="IPR003663">
    <property type="entry name" value="Sugar/inositol_transpt"/>
</dbReference>
<evidence type="ECO:0000256" key="1">
    <source>
        <dbReference type="ARBA" id="ARBA00004141"/>
    </source>
</evidence>
<evidence type="ECO:0000256" key="4">
    <source>
        <dbReference type="ARBA" id="ARBA00022692"/>
    </source>
</evidence>
<dbReference type="AlphaFoldDB" id="A0AAN6IDK4"/>
<keyword evidence="3 7" id="KW-0813">Transport</keyword>
<dbReference type="InterPro" id="IPR036259">
    <property type="entry name" value="MFS_trans_sf"/>
</dbReference>
<protein>
    <submittedName>
        <fullName evidence="10">Sugar transporter</fullName>
    </submittedName>
</protein>
<dbReference type="Proteomes" id="UP001203852">
    <property type="component" value="Unassembled WGS sequence"/>
</dbReference>
<keyword evidence="6 8" id="KW-0472">Membrane</keyword>
<feature type="transmembrane region" description="Helical" evidence="8">
    <location>
        <begin position="59"/>
        <end position="82"/>
    </location>
</feature>
<dbReference type="PROSITE" id="PS50850">
    <property type="entry name" value="MFS"/>
    <property type="match status" value="1"/>
</dbReference>
<feature type="transmembrane region" description="Helical" evidence="8">
    <location>
        <begin position="134"/>
        <end position="154"/>
    </location>
</feature>
<keyword evidence="4 8" id="KW-0812">Transmembrane</keyword>
<feature type="transmembrane region" description="Helical" evidence="8">
    <location>
        <begin position="359"/>
        <end position="376"/>
    </location>
</feature>
<evidence type="ECO:0000256" key="7">
    <source>
        <dbReference type="RuleBase" id="RU003346"/>
    </source>
</evidence>
<evidence type="ECO:0000256" key="5">
    <source>
        <dbReference type="ARBA" id="ARBA00022989"/>
    </source>
</evidence>
<dbReference type="InterPro" id="IPR005829">
    <property type="entry name" value="Sugar_transporter_CS"/>
</dbReference>
<comment type="subcellular location">
    <subcellularLocation>
        <location evidence="1">Membrane</location>
        <topology evidence="1">Multi-pass membrane protein</topology>
    </subcellularLocation>
</comment>
<dbReference type="EMBL" id="MU404353">
    <property type="protein sequence ID" value="KAI1613536.1"/>
    <property type="molecule type" value="Genomic_DNA"/>
</dbReference>
<comment type="caution">
    <text evidence="10">The sequence shown here is derived from an EMBL/GenBank/DDBJ whole genome shotgun (WGS) entry which is preliminary data.</text>
</comment>
<feature type="transmembrane region" description="Helical" evidence="8">
    <location>
        <begin position="230"/>
        <end position="247"/>
    </location>
</feature>
<feature type="domain" description="Major facilitator superfamily (MFS) profile" evidence="9">
    <location>
        <begin position="64"/>
        <end position="508"/>
    </location>
</feature>
<keyword evidence="10" id="KW-0762">Sugar transport</keyword>
<dbReference type="Gene3D" id="1.20.1250.20">
    <property type="entry name" value="MFS general substrate transporter like domains"/>
    <property type="match status" value="1"/>
</dbReference>
<feature type="transmembrane region" description="Helical" evidence="8">
    <location>
        <begin position="456"/>
        <end position="474"/>
    </location>
</feature>
<feature type="transmembrane region" description="Helical" evidence="8">
    <location>
        <begin position="166"/>
        <end position="184"/>
    </location>
</feature>
<dbReference type="InterPro" id="IPR020846">
    <property type="entry name" value="MFS_dom"/>
</dbReference>
<dbReference type="InterPro" id="IPR005828">
    <property type="entry name" value="MFS_sugar_transport-like"/>
</dbReference>